<dbReference type="OrthoDB" id="1679673at2"/>
<protein>
    <submittedName>
        <fullName evidence="1">DUF1007 domain-containing protein</fullName>
    </submittedName>
</protein>
<evidence type="ECO:0000313" key="2">
    <source>
        <dbReference type="Proteomes" id="UP000251956"/>
    </source>
</evidence>
<dbReference type="InterPro" id="IPR016537">
    <property type="entry name" value="UCP008159_ABC"/>
</dbReference>
<dbReference type="EMBL" id="QMBQ01000002">
    <property type="protein sequence ID" value="RAZ78288.1"/>
    <property type="molecule type" value="Genomic_DNA"/>
</dbReference>
<keyword evidence="2" id="KW-1185">Reference proteome</keyword>
<comment type="caution">
    <text evidence="1">The sequence shown here is derived from an EMBL/GenBank/DDBJ whole genome shotgun (WGS) entry which is preliminary data.</text>
</comment>
<reference evidence="1 2" key="1">
    <citation type="submission" date="2018-07" db="EMBL/GenBank/DDBJ databases">
        <title>Diversity of Mesorhizobium strains in Brazil.</title>
        <authorList>
            <person name="Helene L.C.F."/>
            <person name="Dall'Agnol R."/>
            <person name="Delamuta J.R.M."/>
            <person name="Hungria M."/>
        </authorList>
    </citation>
    <scope>NUCLEOTIDE SEQUENCE [LARGE SCALE GENOMIC DNA]</scope>
    <source>
        <strain evidence="1 2">CNPSo 3140</strain>
    </source>
</reference>
<dbReference type="PIRSF" id="PIRSF008159">
    <property type="entry name" value="UCP008159_ABC"/>
    <property type="match status" value="1"/>
</dbReference>
<dbReference type="Pfam" id="PF06226">
    <property type="entry name" value="DUF1007"/>
    <property type="match status" value="1"/>
</dbReference>
<proteinExistence type="predicted"/>
<organism evidence="1 2">
    <name type="scientific">Mesorhizobium atlanticum</name>
    <dbReference type="NCBI Taxonomy" id="2233532"/>
    <lineage>
        <taxon>Bacteria</taxon>
        <taxon>Pseudomonadati</taxon>
        <taxon>Pseudomonadota</taxon>
        <taxon>Alphaproteobacteria</taxon>
        <taxon>Hyphomicrobiales</taxon>
        <taxon>Phyllobacteriaceae</taxon>
        <taxon>Mesorhizobium</taxon>
    </lineage>
</organism>
<name>A0A330H0D7_9HYPH</name>
<dbReference type="InterPro" id="IPR010412">
    <property type="entry name" value="DUF1007"/>
</dbReference>
<gene>
    <name evidence="1" type="ORF">DPM35_06845</name>
</gene>
<evidence type="ECO:0000313" key="1">
    <source>
        <dbReference type="EMBL" id="RAZ78288.1"/>
    </source>
</evidence>
<accession>A0A330H0D7</accession>
<dbReference type="RefSeq" id="WP_112126547.1">
    <property type="nucleotide sequence ID" value="NZ_QMBQ01000002.1"/>
</dbReference>
<sequence length="222" mass="24797">MHLKRQATMLASALAATLASVEQAEVHPHVFAEARLDVILSQDHQSVTALRHLWRFDDLFSSTVMMEFDKNSDLKLDDKELKEVADTVHSSLAEFNYFQLVTQDGKDVPMVPPPHLMANFDNDQLIILFESQPKTPIKLAGKIDIGVYDPTFYTAIDFTDDANLAVEGLPSTCTKKVIRPDPDEAIKENQKTLTDAFFNDPTGTDMSKIFATKLELDCPPEG</sequence>
<dbReference type="AlphaFoldDB" id="A0A330H0D7"/>
<dbReference type="Proteomes" id="UP000251956">
    <property type="component" value="Unassembled WGS sequence"/>
</dbReference>